<dbReference type="InterPro" id="IPR002500">
    <property type="entry name" value="PAPS_reduct_dom"/>
</dbReference>
<comment type="cofactor">
    <cofactor evidence="4">
        <name>[4Fe-4S] cluster</name>
        <dbReference type="ChEBI" id="CHEBI:49883"/>
    </cofactor>
    <text evidence="4">Binds 1 [4Fe-4S] cluster per subunit.</text>
</comment>
<dbReference type="Proteomes" id="UP000215405">
    <property type="component" value="Unassembled WGS sequence"/>
</dbReference>
<accession>A0A231V118</accession>
<gene>
    <name evidence="4" type="primary">cysH</name>
    <name evidence="6" type="ORF">B7H23_02845</name>
</gene>
<name>A0A231V118_9HYPH</name>
<evidence type="ECO:0000256" key="3">
    <source>
        <dbReference type="ARBA" id="ARBA00024327"/>
    </source>
</evidence>
<feature type="binding site" evidence="4">
    <location>
        <position position="127"/>
    </location>
    <ligand>
        <name>[4Fe-4S] cluster</name>
        <dbReference type="ChEBI" id="CHEBI:49883"/>
    </ligand>
</feature>
<comment type="catalytic activity">
    <reaction evidence="4">
        <text>[thioredoxin]-disulfide + sulfite + AMP + 2 H(+) = adenosine 5'-phosphosulfate + [thioredoxin]-dithiol</text>
        <dbReference type="Rhea" id="RHEA:21976"/>
        <dbReference type="Rhea" id="RHEA-COMP:10698"/>
        <dbReference type="Rhea" id="RHEA-COMP:10700"/>
        <dbReference type="ChEBI" id="CHEBI:15378"/>
        <dbReference type="ChEBI" id="CHEBI:17359"/>
        <dbReference type="ChEBI" id="CHEBI:29950"/>
        <dbReference type="ChEBI" id="CHEBI:50058"/>
        <dbReference type="ChEBI" id="CHEBI:58243"/>
        <dbReference type="ChEBI" id="CHEBI:456215"/>
        <dbReference type="EC" id="1.8.4.10"/>
    </reaction>
</comment>
<dbReference type="AlphaFoldDB" id="A0A231V118"/>
<dbReference type="EMBL" id="NBYO01000001">
    <property type="protein sequence ID" value="OXT01899.1"/>
    <property type="molecule type" value="Genomic_DNA"/>
</dbReference>
<evidence type="ECO:0000259" key="5">
    <source>
        <dbReference type="Pfam" id="PF01507"/>
    </source>
</evidence>
<dbReference type="GO" id="GO:0046872">
    <property type="term" value="F:metal ion binding"/>
    <property type="evidence" value="ECO:0007669"/>
    <property type="project" value="UniProtKB-KW"/>
</dbReference>
<comment type="subcellular location">
    <subcellularLocation>
        <location evidence="4">Cytoplasm</location>
    </subcellularLocation>
</comment>
<organism evidence="6 7">
    <name type="scientific">Notoacmeibacter marinus</name>
    <dbReference type="NCBI Taxonomy" id="1876515"/>
    <lineage>
        <taxon>Bacteria</taxon>
        <taxon>Pseudomonadati</taxon>
        <taxon>Pseudomonadota</taxon>
        <taxon>Alphaproteobacteria</taxon>
        <taxon>Hyphomicrobiales</taxon>
        <taxon>Notoacmeibacteraceae</taxon>
        <taxon>Notoacmeibacter</taxon>
    </lineage>
</organism>
<dbReference type="PANTHER" id="PTHR46509:SF1">
    <property type="entry name" value="PHOSPHOADENOSINE PHOSPHOSULFATE REDUCTASE"/>
    <property type="match status" value="1"/>
</dbReference>
<dbReference type="HAMAP" id="MF_00063">
    <property type="entry name" value="CysH"/>
    <property type="match status" value="1"/>
</dbReference>
<dbReference type="GO" id="GO:0005737">
    <property type="term" value="C:cytoplasm"/>
    <property type="evidence" value="ECO:0007669"/>
    <property type="project" value="UniProtKB-SubCell"/>
</dbReference>
<feature type="binding site" evidence="4">
    <location>
        <position position="211"/>
    </location>
    <ligand>
        <name>[4Fe-4S] cluster</name>
        <dbReference type="ChEBI" id="CHEBI:49883"/>
    </ligand>
</feature>
<keyword evidence="2 4" id="KW-0560">Oxidoreductase</keyword>
<evidence type="ECO:0000256" key="1">
    <source>
        <dbReference type="ARBA" id="ARBA00009732"/>
    </source>
</evidence>
<keyword evidence="4" id="KW-0963">Cytoplasm</keyword>
<evidence type="ECO:0000313" key="7">
    <source>
        <dbReference type="Proteomes" id="UP000215405"/>
    </source>
</evidence>
<sequence length="421" mass="46307">MALHRKQPETFPTIEEKAAWLDETYGHLSAGEIVRVSIETLFPGAIGTVSSFGADSAALLKLIADVDPATPVAFLDTGQHFGETLGYRDDLAVDLGLTNLQIVHPKADALGRFDPANDLHKSDTDQCCDIRKVEPMARAVAPFDAWFTGRKRYQSAQRAEMPVFEAVGPRIRINPLARWTTEDQANFMRANDLRENPLVAFGYLSIGCFPCTQPSSDGDERSGRWAGQAKTECGIHLDGLVAIDGQGDAMNESKTKIWNGETFIDDEWIEAETVADLAPSRPSILPVAEWQALGDEGRQAHGAPIGVRLEPGDDIAAIIEALDDLPIVALSFPAYTDGRSYSKAVRLRRAGYDGPIRAVGDVLYDQVDHMIRTGFSELVITNAPTIAKLERAELPGIDHRYQPSLDEEQKTNRFTWRRHAA</sequence>
<protein>
    <recommendedName>
        <fullName evidence="4">Adenosine 5'-phosphosulfate reductase</fullName>
        <shortName evidence="4">APS reductase</shortName>
        <ecNumber evidence="4">1.8.4.10</ecNumber>
    </recommendedName>
    <alternativeName>
        <fullName evidence="4">5'-adenylylsulfate reductase</fullName>
    </alternativeName>
    <alternativeName>
        <fullName evidence="4">Thioredoxin-dependent 5'-adenylylsulfate reductase</fullName>
    </alternativeName>
</protein>
<feature type="domain" description="Phosphoadenosine phosphosulphate reductase" evidence="5">
    <location>
        <begin position="49"/>
        <end position="214"/>
    </location>
</feature>
<dbReference type="Pfam" id="PF01507">
    <property type="entry name" value="PAPS_reduct"/>
    <property type="match status" value="1"/>
</dbReference>
<feature type="binding site" evidence="4">
    <location>
        <position position="128"/>
    </location>
    <ligand>
        <name>[4Fe-4S] cluster</name>
        <dbReference type="ChEBI" id="CHEBI:49883"/>
    </ligand>
</feature>
<reference evidence="7" key="1">
    <citation type="journal article" date="2017" name="Int. J. Syst. Evol. Microbiol.">
        <title>Notoacmeibacter marinus gen. nov., sp. nov., isolated from the gut of a limpet and proposal of Notoacmeibacteraceae fam. nov. in the order Rhizobiales of the class Alphaproteobacteria.</title>
        <authorList>
            <person name="Huang Z."/>
            <person name="Guo F."/>
            <person name="Lai Q."/>
        </authorList>
    </citation>
    <scope>NUCLEOTIDE SEQUENCE [LARGE SCALE GENOMIC DNA]</scope>
    <source>
        <strain evidence="7">XMTR2A4</strain>
    </source>
</reference>
<comment type="function">
    <text evidence="4">Catalyzes the formation of sulfite from adenosine 5'-phosphosulfate (APS) using thioredoxin as an electron donor.</text>
</comment>
<keyword evidence="4" id="KW-0408">Iron</keyword>
<dbReference type="Gene3D" id="3.40.50.620">
    <property type="entry name" value="HUPs"/>
    <property type="match status" value="1"/>
</dbReference>
<dbReference type="GO" id="GO:0051539">
    <property type="term" value="F:4 iron, 4 sulfur cluster binding"/>
    <property type="evidence" value="ECO:0007669"/>
    <property type="project" value="UniProtKB-UniRule"/>
</dbReference>
<dbReference type="InterPro" id="IPR008318">
    <property type="entry name" value="UCP030820"/>
</dbReference>
<keyword evidence="4" id="KW-0411">Iron-sulfur</keyword>
<evidence type="ECO:0000313" key="6">
    <source>
        <dbReference type="EMBL" id="OXT01899.1"/>
    </source>
</evidence>
<dbReference type="Pfam" id="PF06073">
    <property type="entry name" value="DUF934"/>
    <property type="match status" value="1"/>
</dbReference>
<evidence type="ECO:0000256" key="4">
    <source>
        <dbReference type="HAMAP-Rule" id="MF_00063"/>
    </source>
</evidence>
<comment type="caution">
    <text evidence="6">The sequence shown here is derived from an EMBL/GenBank/DDBJ whole genome shotgun (WGS) entry which is preliminary data.</text>
</comment>
<feature type="active site" description="Nucleophile; cysteine thiosulfonate intermediate" evidence="4">
    <location>
        <position position="233"/>
    </location>
</feature>
<dbReference type="EC" id="1.8.4.10" evidence="4"/>
<keyword evidence="4" id="KW-0479">Metal-binding</keyword>
<evidence type="ECO:0000256" key="2">
    <source>
        <dbReference type="ARBA" id="ARBA00023002"/>
    </source>
</evidence>
<feature type="binding site" evidence="4">
    <location>
        <position position="208"/>
    </location>
    <ligand>
        <name>[4Fe-4S] cluster</name>
        <dbReference type="ChEBI" id="CHEBI:49883"/>
    </ligand>
</feature>
<dbReference type="PANTHER" id="PTHR46509">
    <property type="entry name" value="PHOSPHOADENOSINE PHOSPHOSULFATE REDUCTASE"/>
    <property type="match status" value="1"/>
</dbReference>
<keyword evidence="7" id="KW-1185">Reference proteome</keyword>
<dbReference type="SUPFAM" id="SSF52402">
    <property type="entry name" value="Adenine nucleotide alpha hydrolases-like"/>
    <property type="match status" value="1"/>
</dbReference>
<dbReference type="GO" id="GO:0004604">
    <property type="term" value="F:phosphoadenylyl-sulfate reductase (thioredoxin) activity"/>
    <property type="evidence" value="ECO:0007669"/>
    <property type="project" value="UniProtKB-UniRule"/>
</dbReference>
<dbReference type="GO" id="GO:0043866">
    <property type="term" value="F:adenylyl-sulfate reductase (thioredoxin) activity"/>
    <property type="evidence" value="ECO:0007669"/>
    <property type="project" value="UniProtKB-EC"/>
</dbReference>
<dbReference type="InterPro" id="IPR014729">
    <property type="entry name" value="Rossmann-like_a/b/a_fold"/>
</dbReference>
<dbReference type="GO" id="GO:0070814">
    <property type="term" value="P:hydrogen sulfide biosynthetic process"/>
    <property type="evidence" value="ECO:0007669"/>
    <property type="project" value="UniProtKB-UniRule"/>
</dbReference>
<dbReference type="InterPro" id="IPR004511">
    <property type="entry name" value="PAPS/APS_Rdtase"/>
</dbReference>
<proteinExistence type="inferred from homology"/>
<comment type="similarity">
    <text evidence="1 4">Belongs to the PAPS reductase family. CysH subfamily.</text>
</comment>
<comment type="pathway">
    <text evidence="3 4">Sulfur metabolism; hydrogen sulfide biosynthesis; sulfite from sulfate.</text>
</comment>
<dbReference type="NCBIfam" id="NF002537">
    <property type="entry name" value="PRK02090.1"/>
    <property type="match status" value="1"/>
</dbReference>
<dbReference type="GO" id="GO:0019379">
    <property type="term" value="P:sulfate assimilation, phosphoadenylyl sulfate reduction by phosphoadenylyl-sulfate reductase (thioredoxin)"/>
    <property type="evidence" value="ECO:0007669"/>
    <property type="project" value="UniProtKB-UniRule"/>
</dbReference>